<feature type="domain" description="Rhodanese" evidence="1">
    <location>
        <begin position="37"/>
        <end position="122"/>
    </location>
</feature>
<dbReference type="PATRIC" id="fig|1276246.3.peg.82"/>
<dbReference type="PROSITE" id="PS50206">
    <property type="entry name" value="RHODANESE_3"/>
    <property type="match status" value="1"/>
</dbReference>
<sequence>MQWLDYVLKFIERIFKTNSFKRKYKTKSEKKFLKILKSKNWQVVDLRNNVSYQEKHIIDSINVPVVGFNYNYYRKIDKNKKILLVNKNYRSNLDIYNTLKVKGFKVYILYTNFDQLCQNPQVDNHTRLFIYK</sequence>
<dbReference type="Pfam" id="PF00581">
    <property type="entry name" value="Rhodanese"/>
    <property type="match status" value="1"/>
</dbReference>
<protein>
    <recommendedName>
        <fullName evidence="1">Rhodanese domain-containing protein</fullName>
    </recommendedName>
</protein>
<name>W6A6E8_9MOLU</name>
<evidence type="ECO:0000313" key="2">
    <source>
        <dbReference type="EMBL" id="AHI52425.1"/>
    </source>
</evidence>
<proteinExistence type="predicted"/>
<dbReference type="CDD" id="cd00158">
    <property type="entry name" value="RHOD"/>
    <property type="match status" value="1"/>
</dbReference>
<dbReference type="Proteomes" id="UP000019267">
    <property type="component" value="Chromosome"/>
</dbReference>
<reference evidence="2 3" key="1">
    <citation type="journal article" date="2014" name="Genome Biol. Evol.">
        <title>Molecular evolution of the substrate utilization strategies and putative virulence factors in mosquito-associated Spiroplasma species.</title>
        <authorList>
            <person name="Chang T.H."/>
            <person name="Lo W.S."/>
            <person name="Ku C."/>
            <person name="Chen L.L."/>
            <person name="Kuo C.H."/>
        </authorList>
    </citation>
    <scope>NUCLEOTIDE SEQUENCE [LARGE SCALE GENOMIC DNA]</scope>
    <source>
        <strain evidence="2">AES-1</strain>
    </source>
</reference>
<organism evidence="2 3">
    <name type="scientific">Spiroplasma culicicola AES-1</name>
    <dbReference type="NCBI Taxonomy" id="1276246"/>
    <lineage>
        <taxon>Bacteria</taxon>
        <taxon>Bacillati</taxon>
        <taxon>Mycoplasmatota</taxon>
        <taxon>Mollicutes</taxon>
        <taxon>Entomoplasmatales</taxon>
        <taxon>Spiroplasmataceae</taxon>
        <taxon>Spiroplasma</taxon>
    </lineage>
</organism>
<dbReference type="EMBL" id="CP006681">
    <property type="protein sequence ID" value="AHI52425.1"/>
    <property type="molecule type" value="Genomic_DNA"/>
</dbReference>
<dbReference type="InterPro" id="IPR001763">
    <property type="entry name" value="Rhodanese-like_dom"/>
</dbReference>
<dbReference type="eggNOG" id="COG0607">
    <property type="taxonomic scope" value="Bacteria"/>
</dbReference>
<evidence type="ECO:0000259" key="1">
    <source>
        <dbReference type="PROSITE" id="PS50206"/>
    </source>
</evidence>
<dbReference type="AlphaFoldDB" id="W6A6E8"/>
<gene>
    <name evidence="2" type="ORF">SCULI_v1c00840</name>
</gene>
<evidence type="ECO:0000313" key="3">
    <source>
        <dbReference type="Proteomes" id="UP000019267"/>
    </source>
</evidence>
<dbReference type="STRING" id="1276246.SCULI_v1c00840"/>
<accession>W6A6E8</accession>
<dbReference type="Gene3D" id="3.40.250.10">
    <property type="entry name" value="Rhodanese-like domain"/>
    <property type="match status" value="1"/>
</dbReference>
<dbReference type="InterPro" id="IPR036873">
    <property type="entry name" value="Rhodanese-like_dom_sf"/>
</dbReference>
<dbReference type="OrthoDB" id="389504at2"/>
<keyword evidence="3" id="KW-1185">Reference proteome</keyword>
<dbReference type="RefSeq" id="WP_053230315.1">
    <property type="nucleotide sequence ID" value="NZ_CP006681.1"/>
</dbReference>
<dbReference type="SUPFAM" id="SSF52821">
    <property type="entry name" value="Rhodanese/Cell cycle control phosphatase"/>
    <property type="match status" value="1"/>
</dbReference>
<dbReference type="HOGENOM" id="CLU_1936799_0_0_14"/>
<dbReference type="KEGG" id="scq:SCULI_v1c00840"/>